<dbReference type="AlphaFoldDB" id="A0A2Z4PXD6"/>
<feature type="transmembrane region" description="Helical" evidence="1">
    <location>
        <begin position="81"/>
        <end position="99"/>
    </location>
</feature>
<evidence type="ECO:0000313" key="2">
    <source>
        <dbReference type="EMBL" id="AWY01052.1"/>
    </source>
</evidence>
<organism evidence="3 4">
    <name type="scientific">Marinomonas primoryensis</name>
    <dbReference type="NCBI Taxonomy" id="178399"/>
    <lineage>
        <taxon>Bacteria</taxon>
        <taxon>Pseudomonadati</taxon>
        <taxon>Pseudomonadota</taxon>
        <taxon>Gammaproteobacteria</taxon>
        <taxon>Oceanospirillales</taxon>
        <taxon>Oceanospirillaceae</taxon>
        <taxon>Marinomonas</taxon>
    </lineage>
</organism>
<evidence type="ECO:0000313" key="4">
    <source>
        <dbReference type="Proteomes" id="UP000249898"/>
    </source>
</evidence>
<proteinExistence type="predicted"/>
<dbReference type="EMBL" id="CP016181">
    <property type="protein sequence ID" value="AWY02107.1"/>
    <property type="molecule type" value="Genomic_DNA"/>
</dbReference>
<dbReference type="SUPFAM" id="SSF53756">
    <property type="entry name" value="UDP-Glycosyltransferase/glycogen phosphorylase"/>
    <property type="match status" value="1"/>
</dbReference>
<evidence type="ECO:0000256" key="1">
    <source>
        <dbReference type="SAM" id="Phobius"/>
    </source>
</evidence>
<keyword evidence="1" id="KW-0812">Transmembrane</keyword>
<gene>
    <name evidence="2" type="ORF">A8139_14490</name>
    <name evidence="3" type="ORF">A8139_20835</name>
</gene>
<dbReference type="EMBL" id="CP016181">
    <property type="protein sequence ID" value="AWY01052.1"/>
    <property type="molecule type" value="Genomic_DNA"/>
</dbReference>
<reference evidence="3 4" key="1">
    <citation type="submission" date="2016-06" db="EMBL/GenBank/DDBJ databases">
        <title>The sequenced genome of the ice-adhering bacterium Marinomonas primoryensis, from Antarctica.</title>
        <authorList>
            <person name="Graham L."/>
            <person name="Vance T.D.R."/>
            <person name="Davies P.L."/>
        </authorList>
    </citation>
    <scope>NUCLEOTIDE SEQUENCE [LARGE SCALE GENOMIC DNA]</scope>
    <source>
        <strain evidence="3 4">AceL</strain>
    </source>
</reference>
<dbReference type="GO" id="GO:0016740">
    <property type="term" value="F:transferase activity"/>
    <property type="evidence" value="ECO:0007669"/>
    <property type="project" value="UniProtKB-KW"/>
</dbReference>
<protein>
    <submittedName>
        <fullName evidence="3">Glycosyltransferase</fullName>
    </submittedName>
</protein>
<dbReference type="RefSeq" id="WP_112139238.1">
    <property type="nucleotide sequence ID" value="NZ_CP016181.1"/>
</dbReference>
<name>A0A2Z4PXD6_9GAMM</name>
<sequence length="387" mass="43488">MSVGKEKLVIINRSFWPVYPVIGEALMRLAENQTDNYDVSVIMQDHANIQSKLLEHHRGDKVKFFPCKAFSFSGSGVLRRIIDAIFFMLWVFITLLWVRPKKIYVSTDPPVLVPFIVLLYSKISGAKYLYHLQDIHPEAANVVIPVNPFVYKIMQWIDCVVMKHAALIITITDEMADEIHKRSSTKAEVVILANPAVSFEDVALPEIKTKGFTFCGNAGRLQHIPLLVNSIEKYHLQGGTLPFVFAGGGLFSSELKRLSENSKLVSYLGVISAKDAAELSANYEWALLPIKDEVTRFAFPSKSSSYVFSGALVAAICGKDTSVASWVVDNKLGVVIKPDIISLCDFFKRVENNTVSTTYFDTERAKLKKKLDINFFVERLENLVNRV</sequence>
<dbReference type="OrthoDB" id="9787293at2"/>
<evidence type="ECO:0000313" key="3">
    <source>
        <dbReference type="EMBL" id="AWY02107.1"/>
    </source>
</evidence>
<keyword evidence="1" id="KW-0472">Membrane</keyword>
<dbReference type="Gene3D" id="3.40.50.2000">
    <property type="entry name" value="Glycogen Phosphorylase B"/>
    <property type="match status" value="1"/>
</dbReference>
<accession>A0A2Z4PXD6</accession>
<keyword evidence="3" id="KW-0808">Transferase</keyword>
<keyword evidence="1" id="KW-1133">Transmembrane helix</keyword>
<dbReference type="Proteomes" id="UP000249898">
    <property type="component" value="Chromosome"/>
</dbReference>